<dbReference type="AlphaFoldDB" id="A0A397IWT5"/>
<sequence length="125" mass="14406">MIQIIDAMDCMHENNIMHRDLKLENIFLSKNLDLKIGNFGLSTELNSTEYKRNACGIFPYMVPEILTSKVGYWFEADIWAIGVIMYVMLFGSMSFGRDTDLMLVEQILNANFEFPSAHLTLSEIR</sequence>
<dbReference type="PROSITE" id="PS00108">
    <property type="entry name" value="PROTEIN_KINASE_ST"/>
    <property type="match status" value="1"/>
</dbReference>
<evidence type="ECO:0000256" key="2">
    <source>
        <dbReference type="ARBA" id="ARBA00022679"/>
    </source>
</evidence>
<dbReference type="GO" id="GO:0004674">
    <property type="term" value="F:protein serine/threonine kinase activity"/>
    <property type="evidence" value="ECO:0007669"/>
    <property type="project" value="UniProtKB-KW"/>
</dbReference>
<dbReference type="PANTHER" id="PTHR24345">
    <property type="entry name" value="SERINE/THREONINE-PROTEIN KINASE PLK"/>
    <property type="match status" value="1"/>
</dbReference>
<dbReference type="InterPro" id="IPR000719">
    <property type="entry name" value="Prot_kinase_dom"/>
</dbReference>
<evidence type="ECO:0000256" key="4">
    <source>
        <dbReference type="ARBA" id="ARBA00022777"/>
    </source>
</evidence>
<keyword evidence="1" id="KW-0723">Serine/threonine-protein kinase</keyword>
<dbReference type="Pfam" id="PF00069">
    <property type="entry name" value="Pkinase"/>
    <property type="match status" value="1"/>
</dbReference>
<dbReference type="InterPro" id="IPR008271">
    <property type="entry name" value="Ser/Thr_kinase_AS"/>
</dbReference>
<dbReference type="GO" id="GO:0005524">
    <property type="term" value="F:ATP binding"/>
    <property type="evidence" value="ECO:0007669"/>
    <property type="project" value="UniProtKB-KW"/>
</dbReference>
<keyword evidence="9" id="KW-1185">Reference proteome</keyword>
<proteinExistence type="predicted"/>
<evidence type="ECO:0000313" key="8">
    <source>
        <dbReference type="EMBL" id="RHZ79162.1"/>
    </source>
</evidence>
<dbReference type="SUPFAM" id="SSF56112">
    <property type="entry name" value="Protein kinase-like (PK-like)"/>
    <property type="match status" value="1"/>
</dbReference>
<dbReference type="GO" id="GO:0005634">
    <property type="term" value="C:nucleus"/>
    <property type="evidence" value="ECO:0007669"/>
    <property type="project" value="TreeGrafter"/>
</dbReference>
<keyword evidence="6" id="KW-1133">Transmembrane helix</keyword>
<dbReference type="Gene3D" id="1.10.510.10">
    <property type="entry name" value="Transferase(Phosphotransferase) domain 1"/>
    <property type="match status" value="1"/>
</dbReference>
<feature type="transmembrane region" description="Helical" evidence="6">
    <location>
        <begin position="78"/>
        <end position="96"/>
    </location>
</feature>
<comment type="caution">
    <text evidence="8">The sequence shown here is derived from an EMBL/GenBank/DDBJ whole genome shotgun (WGS) entry which is preliminary data.</text>
</comment>
<evidence type="ECO:0000256" key="6">
    <source>
        <dbReference type="SAM" id="Phobius"/>
    </source>
</evidence>
<keyword evidence="3" id="KW-0547">Nucleotide-binding</keyword>
<name>A0A397IWT5_9GLOM</name>
<dbReference type="PROSITE" id="PS50011">
    <property type="entry name" value="PROTEIN_KINASE_DOM"/>
    <property type="match status" value="1"/>
</dbReference>
<dbReference type="PANTHER" id="PTHR24345:SF0">
    <property type="entry name" value="CELL CYCLE SERINE_THREONINE-PROTEIN KINASE CDC5_MSD2"/>
    <property type="match status" value="1"/>
</dbReference>
<organism evidence="8 9">
    <name type="scientific">Diversispora epigaea</name>
    <dbReference type="NCBI Taxonomy" id="1348612"/>
    <lineage>
        <taxon>Eukaryota</taxon>
        <taxon>Fungi</taxon>
        <taxon>Fungi incertae sedis</taxon>
        <taxon>Mucoromycota</taxon>
        <taxon>Glomeromycotina</taxon>
        <taxon>Glomeromycetes</taxon>
        <taxon>Diversisporales</taxon>
        <taxon>Diversisporaceae</taxon>
        <taxon>Diversispora</taxon>
    </lineage>
</organism>
<keyword evidence="4" id="KW-0418">Kinase</keyword>
<evidence type="ECO:0000256" key="1">
    <source>
        <dbReference type="ARBA" id="ARBA00022527"/>
    </source>
</evidence>
<keyword evidence="6" id="KW-0812">Transmembrane</keyword>
<dbReference type="OrthoDB" id="193931at2759"/>
<protein>
    <recommendedName>
        <fullName evidence="7">Protein kinase domain-containing protein</fullName>
    </recommendedName>
</protein>
<gene>
    <name evidence="8" type="ORF">Glove_151g183</name>
</gene>
<dbReference type="STRING" id="1348612.A0A397IWT5"/>
<evidence type="ECO:0000256" key="5">
    <source>
        <dbReference type="ARBA" id="ARBA00022840"/>
    </source>
</evidence>
<dbReference type="SMART" id="SM00220">
    <property type="entry name" value="S_TKc"/>
    <property type="match status" value="1"/>
</dbReference>
<dbReference type="Proteomes" id="UP000266861">
    <property type="component" value="Unassembled WGS sequence"/>
</dbReference>
<evidence type="ECO:0000259" key="7">
    <source>
        <dbReference type="PROSITE" id="PS50011"/>
    </source>
</evidence>
<dbReference type="InterPro" id="IPR011009">
    <property type="entry name" value="Kinase-like_dom_sf"/>
</dbReference>
<evidence type="ECO:0000256" key="3">
    <source>
        <dbReference type="ARBA" id="ARBA00022741"/>
    </source>
</evidence>
<feature type="domain" description="Protein kinase" evidence="7">
    <location>
        <begin position="1"/>
        <end position="125"/>
    </location>
</feature>
<keyword evidence="2" id="KW-0808">Transferase</keyword>
<keyword evidence="6" id="KW-0472">Membrane</keyword>
<accession>A0A397IWT5</accession>
<reference evidence="8 9" key="1">
    <citation type="submission" date="2018-08" db="EMBL/GenBank/DDBJ databases">
        <title>Genome and evolution of the arbuscular mycorrhizal fungus Diversispora epigaea (formerly Glomus versiforme) and its bacterial endosymbionts.</title>
        <authorList>
            <person name="Sun X."/>
            <person name="Fei Z."/>
            <person name="Harrison M."/>
        </authorList>
    </citation>
    <scope>NUCLEOTIDE SEQUENCE [LARGE SCALE GENOMIC DNA]</scope>
    <source>
        <strain evidence="8 9">IT104</strain>
    </source>
</reference>
<evidence type="ECO:0000313" key="9">
    <source>
        <dbReference type="Proteomes" id="UP000266861"/>
    </source>
</evidence>
<keyword evidence="5" id="KW-0067">ATP-binding</keyword>
<dbReference type="EMBL" id="PQFF01000142">
    <property type="protein sequence ID" value="RHZ79162.1"/>
    <property type="molecule type" value="Genomic_DNA"/>
</dbReference>